<evidence type="ECO:0000313" key="3">
    <source>
        <dbReference type="Proteomes" id="UP000705867"/>
    </source>
</evidence>
<evidence type="ECO:0000259" key="1">
    <source>
        <dbReference type="Pfam" id="PF16011"/>
    </source>
</evidence>
<sequence length="229" mass="26363">MGSTGETGREYVVQRARARPEMKGAWDGFAWNGVEFLEVACFRPESSVHRPRTRVKLLYDDDGLFGIFSVEDRYIRCVHSRYMDPVYRDSCVEFFVRSRADTGYFNFEFNCGGALLCSYITDPTRTSEGFREYAGIPERDGRQVEIYHSMPAFIDPEIAEAVSWTLEFFIPFSLLEKYTGPLGELPGTRWRANFYKCGDGTSHPHWAAWSPVDALNFHLPHCFGTLLFR</sequence>
<dbReference type="CDD" id="cd09620">
    <property type="entry name" value="CBM9_like_3"/>
    <property type="match status" value="1"/>
</dbReference>
<dbReference type="InterPro" id="IPR010502">
    <property type="entry name" value="Carb-bd_dom_fam9"/>
</dbReference>
<protein>
    <submittedName>
        <fullName evidence="2">Carbohydrate-binding family 9-like protein</fullName>
    </submittedName>
</protein>
<dbReference type="AlphaFoldDB" id="A0A953LVV4"/>
<organism evidence="2 3">
    <name type="scientific">Candidatus Nitrobium versatile</name>
    <dbReference type="NCBI Taxonomy" id="2884831"/>
    <lineage>
        <taxon>Bacteria</taxon>
        <taxon>Pseudomonadati</taxon>
        <taxon>Nitrospirota</taxon>
        <taxon>Nitrospiria</taxon>
        <taxon>Nitrospirales</taxon>
        <taxon>Nitrospiraceae</taxon>
        <taxon>Candidatus Nitrobium</taxon>
    </lineage>
</organism>
<dbReference type="GO" id="GO:0030246">
    <property type="term" value="F:carbohydrate binding"/>
    <property type="evidence" value="ECO:0007669"/>
    <property type="project" value="InterPro"/>
</dbReference>
<accession>A0A953LVV4</accession>
<name>A0A953LVV4_9BACT</name>
<comment type="caution">
    <text evidence="2">The sequence shown here is derived from an EMBL/GenBank/DDBJ whole genome shotgun (WGS) entry which is preliminary data.</text>
</comment>
<evidence type="ECO:0000313" key="2">
    <source>
        <dbReference type="EMBL" id="MBZ0155281.1"/>
    </source>
</evidence>
<dbReference type="EMBL" id="JAIOIV010000028">
    <property type="protein sequence ID" value="MBZ0155281.1"/>
    <property type="molecule type" value="Genomic_DNA"/>
</dbReference>
<gene>
    <name evidence="2" type="ORF">K8I29_03590</name>
</gene>
<dbReference type="Proteomes" id="UP000705867">
    <property type="component" value="Unassembled WGS sequence"/>
</dbReference>
<reference evidence="2" key="2">
    <citation type="submission" date="2021-08" db="EMBL/GenBank/DDBJ databases">
        <authorList>
            <person name="Dalcin Martins P."/>
        </authorList>
    </citation>
    <scope>NUCLEOTIDE SEQUENCE</scope>
    <source>
        <strain evidence="2">MAG_39</strain>
    </source>
</reference>
<dbReference type="GO" id="GO:0004553">
    <property type="term" value="F:hydrolase activity, hydrolyzing O-glycosyl compounds"/>
    <property type="evidence" value="ECO:0007669"/>
    <property type="project" value="InterPro"/>
</dbReference>
<reference evidence="2" key="1">
    <citation type="journal article" date="2021" name="bioRxiv">
        <title>Unraveling nitrogen, sulfur and carbon metabolic pathways and microbial community transcriptional responses to substrate deprivation and toxicity stresses in a bioreactor mimicking anoxic brackish coastal sediment conditions.</title>
        <authorList>
            <person name="Martins P.D."/>
            <person name="Echeveste M.J."/>
            <person name="Arshad A."/>
            <person name="Kurth J."/>
            <person name="Ouboter H."/>
            <person name="Jetten M.S.M."/>
            <person name="Welte C.U."/>
        </authorList>
    </citation>
    <scope>NUCLEOTIDE SEQUENCE</scope>
    <source>
        <strain evidence="2">MAG_39</strain>
    </source>
</reference>
<dbReference type="Pfam" id="PF16011">
    <property type="entry name" value="CBM9_2"/>
    <property type="match status" value="1"/>
</dbReference>
<dbReference type="SUPFAM" id="SSF49344">
    <property type="entry name" value="CBD9-like"/>
    <property type="match status" value="1"/>
</dbReference>
<dbReference type="Gene3D" id="2.60.40.1190">
    <property type="match status" value="1"/>
</dbReference>
<proteinExistence type="predicted"/>
<dbReference type="GO" id="GO:0016052">
    <property type="term" value="P:carbohydrate catabolic process"/>
    <property type="evidence" value="ECO:0007669"/>
    <property type="project" value="InterPro"/>
</dbReference>
<feature type="domain" description="Carbohydrate-binding" evidence="1">
    <location>
        <begin position="33"/>
        <end position="228"/>
    </location>
</feature>